<proteinExistence type="predicted"/>
<name>R6JQ54_9FIRM</name>
<evidence type="ECO:0000313" key="1">
    <source>
        <dbReference type="EMBL" id="CDB60869.1"/>
    </source>
</evidence>
<dbReference type="Proteomes" id="UP000018009">
    <property type="component" value="Unassembled WGS sequence"/>
</dbReference>
<accession>R6JQ54</accession>
<reference evidence="1" key="1">
    <citation type="submission" date="2012-11" db="EMBL/GenBank/DDBJ databases">
        <title>Dependencies among metagenomic species, viruses, plasmids and units of genetic variation.</title>
        <authorList>
            <person name="Nielsen H.B."/>
            <person name="Almeida M."/>
            <person name="Juncker A.S."/>
            <person name="Rasmussen S."/>
            <person name="Li J."/>
            <person name="Sunagawa S."/>
            <person name="Plichta D."/>
            <person name="Gautier L."/>
            <person name="Le Chatelier E."/>
            <person name="Peletier E."/>
            <person name="Bonde I."/>
            <person name="Nielsen T."/>
            <person name="Manichanh C."/>
            <person name="Arumugam M."/>
            <person name="Batto J."/>
            <person name="Santos M.B.Q.D."/>
            <person name="Blom N."/>
            <person name="Borruel N."/>
            <person name="Burgdorf K.S."/>
            <person name="Boumezbeur F."/>
            <person name="Casellas F."/>
            <person name="Dore J."/>
            <person name="Guarner F."/>
            <person name="Hansen T."/>
            <person name="Hildebrand F."/>
            <person name="Kaas R.S."/>
            <person name="Kennedy S."/>
            <person name="Kristiansen K."/>
            <person name="Kultima J.R."/>
            <person name="Leonard P."/>
            <person name="Levenez F."/>
            <person name="Lund O."/>
            <person name="Moumen B."/>
            <person name="Le Paslier D."/>
            <person name="Pons N."/>
            <person name="Pedersen O."/>
            <person name="Prifti E."/>
            <person name="Qin J."/>
            <person name="Raes J."/>
            <person name="Tap J."/>
            <person name="Tims S."/>
            <person name="Ussery D.W."/>
            <person name="Yamada T."/>
            <person name="MetaHit consortium"/>
            <person name="Renault P."/>
            <person name="Sicheritz-Ponten T."/>
            <person name="Bork P."/>
            <person name="Wang J."/>
            <person name="Brunak S."/>
            <person name="Ehrlich S.D."/>
        </authorList>
    </citation>
    <scope>NUCLEOTIDE SEQUENCE [LARGE SCALE GENOMIC DNA]</scope>
</reference>
<evidence type="ECO:0000313" key="2">
    <source>
        <dbReference type="Proteomes" id="UP000018009"/>
    </source>
</evidence>
<organism evidence="1 2">
    <name type="scientific">[Clostridium] clostridioforme CAG:132</name>
    <dbReference type="NCBI Taxonomy" id="1263065"/>
    <lineage>
        <taxon>Bacteria</taxon>
        <taxon>Bacillati</taxon>
        <taxon>Bacillota</taxon>
        <taxon>Clostridia</taxon>
        <taxon>Lachnospirales</taxon>
        <taxon>Lachnospiraceae</taxon>
        <taxon>Enterocloster</taxon>
    </lineage>
</organism>
<gene>
    <name evidence="1" type="ORF">BN486_01205</name>
</gene>
<dbReference type="EMBL" id="CBDY010000004">
    <property type="protein sequence ID" value="CDB60869.1"/>
    <property type="molecule type" value="Genomic_DNA"/>
</dbReference>
<sequence length="94" mass="10843">MVLRMVRKSDAVRSLVAQKQYKQALRIAKDFRLGITAEQSLRMKKAYECMVHERFYLSLGEDIEARIAEGIETIVSIYGKESLNDGKVIHKQIQ</sequence>
<protein>
    <submittedName>
        <fullName evidence="1">Uncharacterized protein</fullName>
    </submittedName>
</protein>
<comment type="caution">
    <text evidence="1">The sequence shown here is derived from an EMBL/GenBank/DDBJ whole genome shotgun (WGS) entry which is preliminary data.</text>
</comment>
<dbReference type="AlphaFoldDB" id="R6JQ54"/>